<sequence>MAIFNEEEQQRIRTAIEDAEKHTSGQIRVCIEKTCSENVLDRAAKYFHKLEMHQTKHRNGVLVYLATVDRKFAIIGDAGIDKVVPADFWDSTKEDMLQHFKLGNLVEGIVTGLAIAGEQLQKYFPHNADDNNELPDDIAFMDGE</sequence>
<evidence type="ECO:0000259" key="1">
    <source>
        <dbReference type="Pfam" id="PF04536"/>
    </source>
</evidence>
<feature type="domain" description="TPM" evidence="1">
    <location>
        <begin position="3"/>
        <end position="114"/>
    </location>
</feature>
<dbReference type="PANTHER" id="PTHR30373">
    <property type="entry name" value="UPF0603 PROTEIN YGCG"/>
    <property type="match status" value="1"/>
</dbReference>
<dbReference type="Gene3D" id="3.10.310.50">
    <property type="match status" value="1"/>
</dbReference>
<dbReference type="InterPro" id="IPR007621">
    <property type="entry name" value="TPM_dom"/>
</dbReference>
<dbReference type="PANTHER" id="PTHR30373:SF8">
    <property type="entry name" value="BLL7265 PROTEIN"/>
    <property type="match status" value="1"/>
</dbReference>
<dbReference type="EMBL" id="LT629740">
    <property type="protein sequence ID" value="SDT62887.1"/>
    <property type="molecule type" value="Genomic_DNA"/>
</dbReference>
<proteinExistence type="predicted"/>
<dbReference type="AlphaFoldDB" id="A0A1H2BXX1"/>
<dbReference type="STRING" id="652787.SAMN05216490_4436"/>
<gene>
    <name evidence="2" type="ORF">SAMN05216490_4436</name>
</gene>
<name>A0A1H2BXX1_MUCMA</name>
<protein>
    <submittedName>
        <fullName evidence="2">TLP18.3, Psb32 and MOLO-1 founding protein of phosphatase</fullName>
    </submittedName>
</protein>
<dbReference type="OrthoDB" id="9786161at2"/>
<dbReference type="RefSeq" id="WP_091378286.1">
    <property type="nucleotide sequence ID" value="NZ_LT629740.1"/>
</dbReference>
<evidence type="ECO:0000313" key="3">
    <source>
        <dbReference type="Proteomes" id="UP000199679"/>
    </source>
</evidence>
<reference evidence="2 3" key="1">
    <citation type="submission" date="2016-10" db="EMBL/GenBank/DDBJ databases">
        <authorList>
            <person name="de Groot N.N."/>
        </authorList>
    </citation>
    <scope>NUCLEOTIDE SEQUENCE [LARGE SCALE GENOMIC DNA]</scope>
    <source>
        <strain evidence="2 3">MP1X4</strain>
    </source>
</reference>
<accession>A0A1H2BXX1</accession>
<evidence type="ECO:0000313" key="2">
    <source>
        <dbReference type="EMBL" id="SDT62887.1"/>
    </source>
</evidence>
<dbReference type="Pfam" id="PF04536">
    <property type="entry name" value="TPM_phosphatase"/>
    <property type="match status" value="1"/>
</dbReference>
<organism evidence="2 3">
    <name type="scientific">Mucilaginibacter mallensis</name>
    <dbReference type="NCBI Taxonomy" id="652787"/>
    <lineage>
        <taxon>Bacteria</taxon>
        <taxon>Pseudomonadati</taxon>
        <taxon>Bacteroidota</taxon>
        <taxon>Sphingobacteriia</taxon>
        <taxon>Sphingobacteriales</taxon>
        <taxon>Sphingobacteriaceae</taxon>
        <taxon>Mucilaginibacter</taxon>
    </lineage>
</organism>
<keyword evidence="3" id="KW-1185">Reference proteome</keyword>
<dbReference type="Proteomes" id="UP000199679">
    <property type="component" value="Chromosome I"/>
</dbReference>